<evidence type="ECO:0000256" key="1">
    <source>
        <dbReference type="ARBA" id="ARBA00004651"/>
    </source>
</evidence>
<feature type="transmembrane region" description="Helical" evidence="7">
    <location>
        <begin position="28"/>
        <end position="53"/>
    </location>
</feature>
<dbReference type="Proteomes" id="UP000003457">
    <property type="component" value="Unassembled WGS sequence"/>
</dbReference>
<dbReference type="GO" id="GO:0016413">
    <property type="term" value="F:O-acetyltransferase activity"/>
    <property type="evidence" value="ECO:0007669"/>
    <property type="project" value="TreeGrafter"/>
</dbReference>
<feature type="transmembrane region" description="Helical" evidence="7">
    <location>
        <begin position="305"/>
        <end position="329"/>
    </location>
</feature>
<feature type="transmembrane region" description="Helical" evidence="7">
    <location>
        <begin position="149"/>
        <end position="169"/>
    </location>
</feature>
<evidence type="ECO:0000256" key="5">
    <source>
        <dbReference type="ARBA" id="ARBA00022989"/>
    </source>
</evidence>
<feature type="transmembrane region" description="Helical" evidence="7">
    <location>
        <begin position="335"/>
        <end position="356"/>
    </location>
</feature>
<dbReference type="InterPro" id="IPR002656">
    <property type="entry name" value="Acyl_transf_3_dom"/>
</dbReference>
<feature type="transmembrane region" description="Helical" evidence="7">
    <location>
        <begin position="105"/>
        <end position="123"/>
    </location>
</feature>
<dbReference type="AlphaFoldDB" id="A0AB72Z2K2"/>
<dbReference type="PANTHER" id="PTHR40074">
    <property type="entry name" value="O-ACETYLTRANSFERASE WECH"/>
    <property type="match status" value="1"/>
</dbReference>
<dbReference type="PANTHER" id="PTHR40074:SF2">
    <property type="entry name" value="O-ACETYLTRANSFERASE WECH"/>
    <property type="match status" value="1"/>
</dbReference>
<evidence type="ECO:0000259" key="8">
    <source>
        <dbReference type="Pfam" id="PF01757"/>
    </source>
</evidence>
<dbReference type="GO" id="GO:0009246">
    <property type="term" value="P:enterobacterial common antigen biosynthetic process"/>
    <property type="evidence" value="ECO:0007669"/>
    <property type="project" value="TreeGrafter"/>
</dbReference>
<comment type="caution">
    <text evidence="9">The sequence shown here is derived from an EMBL/GenBank/DDBJ whole genome shotgun (WGS) entry which is preliminary data.</text>
</comment>
<feature type="transmembrane region" description="Helical" evidence="7">
    <location>
        <begin position="266"/>
        <end position="285"/>
    </location>
</feature>
<evidence type="ECO:0000256" key="7">
    <source>
        <dbReference type="SAM" id="Phobius"/>
    </source>
</evidence>
<feature type="transmembrane region" description="Helical" evidence="7">
    <location>
        <begin position="59"/>
        <end position="85"/>
    </location>
</feature>
<evidence type="ECO:0000313" key="9">
    <source>
        <dbReference type="EMBL" id="EFO77638.1"/>
    </source>
</evidence>
<comment type="similarity">
    <text evidence="2">Belongs to the acyltransferase 3 family.</text>
</comment>
<keyword evidence="3" id="KW-1003">Cell membrane</keyword>
<evidence type="ECO:0000256" key="4">
    <source>
        <dbReference type="ARBA" id="ARBA00022692"/>
    </source>
</evidence>
<gene>
    <name evidence="9" type="ORF">HMPREF9003_1813</name>
</gene>
<reference evidence="9 10" key="1">
    <citation type="submission" date="2010-10" db="EMBL/GenBank/DDBJ databases">
        <authorList>
            <person name="Durkin A.S."/>
            <person name="Madupu R."/>
            <person name="Torralba M."/>
            <person name="Gillis M."/>
            <person name="Methe B."/>
            <person name="Sutton G."/>
            <person name="Nelson K.E."/>
        </authorList>
    </citation>
    <scope>NUCLEOTIDE SEQUENCE [LARGE SCALE GENOMIC DNA]</scope>
    <source>
        <strain evidence="9 10">JCVIHMP022</strain>
    </source>
</reference>
<keyword evidence="5 7" id="KW-1133">Transmembrane helix</keyword>
<organism evidence="9 10">
    <name type="scientific">Bifidobacterium dentium JCVIHMP022</name>
    <dbReference type="NCBI Taxonomy" id="553191"/>
    <lineage>
        <taxon>Bacteria</taxon>
        <taxon>Bacillati</taxon>
        <taxon>Actinomycetota</taxon>
        <taxon>Actinomycetes</taxon>
        <taxon>Bifidobacteriales</taxon>
        <taxon>Bifidobacteriaceae</taxon>
        <taxon>Bifidobacterium</taxon>
    </lineage>
</organism>
<feature type="transmembrane region" description="Helical" evidence="7">
    <location>
        <begin position="235"/>
        <end position="254"/>
    </location>
</feature>
<evidence type="ECO:0000256" key="2">
    <source>
        <dbReference type="ARBA" id="ARBA00007400"/>
    </source>
</evidence>
<dbReference type="Pfam" id="PF01757">
    <property type="entry name" value="Acyl_transf_3"/>
    <property type="match status" value="1"/>
</dbReference>
<name>A0AB72Z2K2_9BIFI</name>
<dbReference type="EMBL" id="AEHJ01000023">
    <property type="protein sequence ID" value="EFO77638.1"/>
    <property type="molecule type" value="Genomic_DNA"/>
</dbReference>
<feature type="transmembrane region" description="Helical" evidence="7">
    <location>
        <begin position="178"/>
        <end position="200"/>
    </location>
</feature>
<protein>
    <recommendedName>
        <fullName evidence="8">Acyltransferase 3 domain-containing protein</fullName>
    </recommendedName>
</protein>
<evidence type="ECO:0000256" key="6">
    <source>
        <dbReference type="ARBA" id="ARBA00023136"/>
    </source>
</evidence>
<sequence length="368" mass="42315">MQASETPEVAKDEWNIAEIKCKISNHILYFDVLTILASFAVVAMHVNSAYWSYRDAPSWVLNLIIEKTCVWAVPVFFMLTGATLIDYRKRHSTSEYVKRRVQRTVVPFLIWSFVGLFFSLFYTKSTPLGLSINNYLNLIINTSIPEVNVYWFFVPLFTIYLCIPVISLIPENKRAKGFIWLVVYTLVMDVLSQVLPIVGLEVNSNLYNPMCAGWLIFPLLGYLVAKTDFSLKRRIIIYCAAFCGWLLMFVGTWIKSVQSHALVHSFSSGTGLPSTALAVGVFVFIKNLCEKYSDICMRLRNKIIFLSSTTFGLYLIHRYVLTIIIRWTHIEVTSWWWPVVGIPIIYIVTILIVFFIPENSAAKKMYLN</sequence>
<feature type="domain" description="Acyltransferase 3" evidence="8">
    <location>
        <begin position="28"/>
        <end position="352"/>
    </location>
</feature>
<dbReference type="RefSeq" id="WP_003843279.1">
    <property type="nucleotide sequence ID" value="NZ_AEHJ01000023.1"/>
</dbReference>
<evidence type="ECO:0000256" key="3">
    <source>
        <dbReference type="ARBA" id="ARBA00022475"/>
    </source>
</evidence>
<proteinExistence type="inferred from homology"/>
<accession>A0AB72Z2K2</accession>
<dbReference type="GO" id="GO:0005886">
    <property type="term" value="C:plasma membrane"/>
    <property type="evidence" value="ECO:0007669"/>
    <property type="project" value="UniProtKB-SubCell"/>
</dbReference>
<keyword evidence="6 7" id="KW-0472">Membrane</keyword>
<feature type="transmembrane region" description="Helical" evidence="7">
    <location>
        <begin position="206"/>
        <end position="223"/>
    </location>
</feature>
<evidence type="ECO:0000313" key="10">
    <source>
        <dbReference type="Proteomes" id="UP000003457"/>
    </source>
</evidence>
<comment type="subcellular location">
    <subcellularLocation>
        <location evidence="1">Cell membrane</location>
        <topology evidence="1">Multi-pass membrane protein</topology>
    </subcellularLocation>
</comment>
<keyword evidence="4 7" id="KW-0812">Transmembrane</keyword>